<dbReference type="InterPro" id="IPR041682">
    <property type="entry name" value="AAA_14"/>
</dbReference>
<name>A0A1V9F5T9_9BACT</name>
<feature type="domain" description="DUF4143" evidence="2">
    <location>
        <begin position="219"/>
        <end position="379"/>
    </location>
</feature>
<dbReference type="SUPFAM" id="SSF52540">
    <property type="entry name" value="P-loop containing nucleoside triphosphate hydrolases"/>
    <property type="match status" value="1"/>
</dbReference>
<dbReference type="Pfam" id="PF13635">
    <property type="entry name" value="DUF4143"/>
    <property type="match status" value="1"/>
</dbReference>
<evidence type="ECO:0000313" key="4">
    <source>
        <dbReference type="Proteomes" id="UP000192610"/>
    </source>
</evidence>
<organism evidence="3 4">
    <name type="scientific">Niastella yeongjuensis</name>
    <dbReference type="NCBI Taxonomy" id="354355"/>
    <lineage>
        <taxon>Bacteria</taxon>
        <taxon>Pseudomonadati</taxon>
        <taxon>Bacteroidota</taxon>
        <taxon>Chitinophagia</taxon>
        <taxon>Chitinophagales</taxon>
        <taxon>Chitinophagaceae</taxon>
        <taxon>Niastella</taxon>
    </lineage>
</organism>
<protein>
    <submittedName>
        <fullName evidence="3">ATPase</fullName>
    </submittedName>
</protein>
<sequence length="436" mass="49766">MQKRLTDWKQSPDRKPLILQGARQVGKTWLLKHFGASEFETAAYFNFEEQPDLKQFFENTKDVPRIIQNLSLVHGQAILPQKTLVIFDEIQECNDALNALKYFCENAPEYAVACAGSLLGVTMSRGNSFPVGKVDFLQLNPVCFSEFLSAADPRLFSFLESINQIEPLPDIFFHPLVDKLKMFFICGGMPEAVVALLEKQDTAKTQQVLQNIINAYALDFSKHAENKDIPKINHLWSSIPSQLARDNKKFLYQSVKNGARAREYEDALLWLSHAGLVHRIFRISKPGLPLSAYDDLSAFKLYLIDVGLLRRLSLLDPIAIREGNRLFTEFKGALSENYILQHLIANFEGNPRYWTSGNQAEVDFVIQVKNEIVPIEVKSDENIRSKSLTVYNDLYQPPIRIRYSLKNLKKDDGLINIPLFMVDYTDKLLELSNMNA</sequence>
<dbReference type="InterPro" id="IPR027417">
    <property type="entry name" value="P-loop_NTPase"/>
</dbReference>
<dbReference type="EMBL" id="LVXG01000005">
    <property type="protein sequence ID" value="OQP53789.1"/>
    <property type="molecule type" value="Genomic_DNA"/>
</dbReference>
<dbReference type="Pfam" id="PF13173">
    <property type="entry name" value="AAA_14"/>
    <property type="match status" value="1"/>
</dbReference>
<evidence type="ECO:0000313" key="3">
    <source>
        <dbReference type="EMBL" id="OQP53789.1"/>
    </source>
</evidence>
<dbReference type="Proteomes" id="UP000192610">
    <property type="component" value="Unassembled WGS sequence"/>
</dbReference>
<dbReference type="PANTHER" id="PTHR33295:SF7">
    <property type="entry name" value="ATPASE"/>
    <property type="match status" value="1"/>
</dbReference>
<evidence type="ECO:0000259" key="2">
    <source>
        <dbReference type="Pfam" id="PF13635"/>
    </source>
</evidence>
<proteinExistence type="predicted"/>
<feature type="domain" description="AAA" evidence="1">
    <location>
        <begin position="14"/>
        <end position="148"/>
    </location>
</feature>
<evidence type="ECO:0000259" key="1">
    <source>
        <dbReference type="Pfam" id="PF13173"/>
    </source>
</evidence>
<dbReference type="OrthoDB" id="9801840at2"/>
<dbReference type="PANTHER" id="PTHR33295">
    <property type="entry name" value="ATPASE"/>
    <property type="match status" value="1"/>
</dbReference>
<dbReference type="AlphaFoldDB" id="A0A1V9F5T9"/>
<comment type="caution">
    <text evidence="3">The sequence shown here is derived from an EMBL/GenBank/DDBJ whole genome shotgun (WGS) entry which is preliminary data.</text>
</comment>
<dbReference type="InterPro" id="IPR025420">
    <property type="entry name" value="DUF4143"/>
</dbReference>
<gene>
    <name evidence="3" type="ORF">A4H97_23120</name>
</gene>
<keyword evidence="4" id="KW-1185">Reference proteome</keyword>
<reference evidence="4" key="1">
    <citation type="submission" date="2016-04" db="EMBL/GenBank/DDBJ databases">
        <authorList>
            <person name="Chen L."/>
            <person name="Zhuang W."/>
            <person name="Wang G."/>
        </authorList>
    </citation>
    <scope>NUCLEOTIDE SEQUENCE [LARGE SCALE GENOMIC DNA]</scope>
    <source>
        <strain evidence="4">17621</strain>
    </source>
</reference>
<dbReference type="RefSeq" id="WP_081197693.1">
    <property type="nucleotide sequence ID" value="NZ_FOCZ01000011.1"/>
</dbReference>
<accession>A0A1V9F5T9</accession>